<organism evidence="1 2">
    <name type="scientific">Terribacillus aidingensis</name>
    <dbReference type="NCBI Taxonomy" id="586416"/>
    <lineage>
        <taxon>Bacteria</taxon>
        <taxon>Bacillati</taxon>
        <taxon>Bacillota</taxon>
        <taxon>Bacilli</taxon>
        <taxon>Bacillales</taxon>
        <taxon>Bacillaceae</taxon>
        <taxon>Terribacillus</taxon>
    </lineage>
</organism>
<dbReference type="Proteomes" id="UP000219356">
    <property type="component" value="Unassembled WGS sequence"/>
</dbReference>
<dbReference type="RefSeq" id="WP_097040598.1">
    <property type="nucleotide sequence ID" value="NZ_OBEK01000002.1"/>
</dbReference>
<dbReference type="AlphaFoldDB" id="A0A285NPS8"/>
<evidence type="ECO:0000313" key="1">
    <source>
        <dbReference type="EMBL" id="SNZ09846.1"/>
    </source>
</evidence>
<gene>
    <name evidence="1" type="ORF">SAMN05421503_1385</name>
</gene>
<protein>
    <submittedName>
        <fullName evidence="1">Uncharacterized protein</fullName>
    </submittedName>
</protein>
<evidence type="ECO:0000313" key="2">
    <source>
        <dbReference type="Proteomes" id="UP000219356"/>
    </source>
</evidence>
<reference evidence="2" key="1">
    <citation type="submission" date="2017-09" db="EMBL/GenBank/DDBJ databases">
        <authorList>
            <person name="Varghese N."/>
            <person name="Submissions S."/>
        </authorList>
    </citation>
    <scope>NUCLEOTIDE SEQUENCE [LARGE SCALE GENOMIC DNA]</scope>
    <source>
        <strain evidence="2">CGMCC 1.8913</strain>
    </source>
</reference>
<dbReference type="EMBL" id="OBEK01000002">
    <property type="protein sequence ID" value="SNZ09846.1"/>
    <property type="molecule type" value="Genomic_DNA"/>
</dbReference>
<name>A0A285NPS8_9BACI</name>
<keyword evidence="2" id="KW-1185">Reference proteome</keyword>
<proteinExistence type="predicted"/>
<sequence length="202" mass="23553">MNNFDYSAFHSYIKGSPIDNQKHVDYLRSRKLKYINLKEYEHIKTEQYKDGYIVPMDKVINIFRSNHKDIDERSLYDLLKNGHHFRHSSLHDFFENANATSLQSSIDWLKSTECAFSDLSAVNGLSGELPSASYFEDVDKFFINTGQNRAFAGLLIGAEEYRVESISYYRRPIKKESVVIEQPRKQALDNSIIGKLKKWLKL</sequence>
<accession>A0A285NPS8</accession>